<evidence type="ECO:0000256" key="6">
    <source>
        <dbReference type="SAM" id="MobiDB-lite"/>
    </source>
</evidence>
<accession>A0A848GCT2</accession>
<dbReference type="Pfam" id="PF13520">
    <property type="entry name" value="AA_permease_2"/>
    <property type="match status" value="1"/>
</dbReference>
<feature type="transmembrane region" description="Helical" evidence="7">
    <location>
        <begin position="50"/>
        <end position="68"/>
    </location>
</feature>
<dbReference type="GO" id="GO:0005886">
    <property type="term" value="C:plasma membrane"/>
    <property type="evidence" value="ECO:0007669"/>
    <property type="project" value="UniProtKB-SubCell"/>
</dbReference>
<feature type="transmembrane region" description="Helical" evidence="7">
    <location>
        <begin position="200"/>
        <end position="222"/>
    </location>
</feature>
<dbReference type="PIRSF" id="PIRSF006060">
    <property type="entry name" value="AA_transporter"/>
    <property type="match status" value="1"/>
</dbReference>
<evidence type="ECO:0000256" key="1">
    <source>
        <dbReference type="ARBA" id="ARBA00004651"/>
    </source>
</evidence>
<feature type="transmembrane region" description="Helical" evidence="7">
    <location>
        <begin position="284"/>
        <end position="310"/>
    </location>
</feature>
<dbReference type="EMBL" id="JABBGA010000054">
    <property type="protein sequence ID" value="NML29134.1"/>
    <property type="molecule type" value="Genomic_DNA"/>
</dbReference>
<reference evidence="8 9" key="1">
    <citation type="submission" date="2020-04" db="EMBL/GenBank/DDBJ databases">
        <title>Zoogloea sp. G-4-1-14 isolated from soil.</title>
        <authorList>
            <person name="Dahal R.H."/>
        </authorList>
    </citation>
    <scope>NUCLEOTIDE SEQUENCE [LARGE SCALE GENOMIC DNA]</scope>
    <source>
        <strain evidence="8 9">G-4-1-14</strain>
    </source>
</reference>
<name>A0A848GCT2_9RHOO</name>
<feature type="transmembrane region" description="Helical" evidence="7">
    <location>
        <begin position="89"/>
        <end position="111"/>
    </location>
</feature>
<keyword evidence="2" id="KW-1003">Cell membrane</keyword>
<keyword evidence="4 7" id="KW-1133">Transmembrane helix</keyword>
<protein>
    <submittedName>
        <fullName evidence="8">APC family permease</fullName>
    </submittedName>
</protein>
<feature type="transmembrane region" description="Helical" evidence="7">
    <location>
        <begin position="331"/>
        <end position="351"/>
    </location>
</feature>
<evidence type="ECO:0000256" key="3">
    <source>
        <dbReference type="ARBA" id="ARBA00022692"/>
    </source>
</evidence>
<feature type="transmembrane region" description="Helical" evidence="7">
    <location>
        <begin position="131"/>
        <end position="149"/>
    </location>
</feature>
<evidence type="ECO:0000256" key="2">
    <source>
        <dbReference type="ARBA" id="ARBA00022475"/>
    </source>
</evidence>
<keyword evidence="3 7" id="KW-0812">Transmembrane</keyword>
<feature type="transmembrane region" description="Helical" evidence="7">
    <location>
        <begin position="161"/>
        <end position="180"/>
    </location>
</feature>
<evidence type="ECO:0000256" key="5">
    <source>
        <dbReference type="ARBA" id="ARBA00023136"/>
    </source>
</evidence>
<dbReference type="GO" id="GO:0022857">
    <property type="term" value="F:transmembrane transporter activity"/>
    <property type="evidence" value="ECO:0007669"/>
    <property type="project" value="InterPro"/>
</dbReference>
<feature type="transmembrane region" description="Helical" evidence="7">
    <location>
        <begin position="420"/>
        <end position="443"/>
    </location>
</feature>
<dbReference type="PANTHER" id="PTHR42770:SF12">
    <property type="entry name" value="AMINO ACID TRANSPORTER"/>
    <property type="match status" value="1"/>
</dbReference>
<keyword evidence="5 7" id="KW-0472">Membrane</keyword>
<dbReference type="InterPro" id="IPR002293">
    <property type="entry name" value="AA/rel_permease1"/>
</dbReference>
<dbReference type="Gene3D" id="1.20.1740.10">
    <property type="entry name" value="Amino acid/polyamine transporter I"/>
    <property type="match status" value="1"/>
</dbReference>
<evidence type="ECO:0000313" key="8">
    <source>
        <dbReference type="EMBL" id="NML29134.1"/>
    </source>
</evidence>
<proteinExistence type="predicted"/>
<comment type="subcellular location">
    <subcellularLocation>
        <location evidence="1">Cell membrane</location>
        <topology evidence="1">Multi-pass membrane protein</topology>
    </subcellularLocation>
</comment>
<evidence type="ECO:0000256" key="7">
    <source>
        <dbReference type="SAM" id="Phobius"/>
    </source>
</evidence>
<dbReference type="PANTHER" id="PTHR42770">
    <property type="entry name" value="AMINO ACID TRANSPORTER-RELATED"/>
    <property type="match status" value="1"/>
</dbReference>
<organism evidence="8 9">
    <name type="scientific">Zoogloea dura</name>
    <dbReference type="NCBI Taxonomy" id="2728840"/>
    <lineage>
        <taxon>Bacteria</taxon>
        <taxon>Pseudomonadati</taxon>
        <taxon>Pseudomonadota</taxon>
        <taxon>Betaproteobacteria</taxon>
        <taxon>Rhodocyclales</taxon>
        <taxon>Zoogloeaceae</taxon>
        <taxon>Zoogloea</taxon>
    </lineage>
</organism>
<feature type="transmembrane region" description="Helical" evidence="7">
    <location>
        <begin position="357"/>
        <end position="375"/>
    </location>
</feature>
<feature type="transmembrane region" description="Helical" evidence="7">
    <location>
        <begin position="20"/>
        <end position="38"/>
    </location>
</feature>
<feature type="transmembrane region" description="Helical" evidence="7">
    <location>
        <begin position="234"/>
        <end position="253"/>
    </location>
</feature>
<feature type="region of interest" description="Disordered" evidence="6">
    <location>
        <begin position="453"/>
        <end position="478"/>
    </location>
</feature>
<feature type="compositionally biased region" description="Polar residues" evidence="6">
    <location>
        <begin position="466"/>
        <end position="478"/>
    </location>
</feature>
<dbReference type="InterPro" id="IPR050367">
    <property type="entry name" value="APC_superfamily"/>
</dbReference>
<feature type="transmembrane region" description="Helical" evidence="7">
    <location>
        <begin position="396"/>
        <end position="414"/>
    </location>
</feature>
<evidence type="ECO:0000313" key="9">
    <source>
        <dbReference type="Proteomes" id="UP000580043"/>
    </source>
</evidence>
<comment type="caution">
    <text evidence="8">The sequence shown here is derived from an EMBL/GenBank/DDBJ whole genome shotgun (WGS) entry which is preliminary data.</text>
</comment>
<evidence type="ECO:0000256" key="4">
    <source>
        <dbReference type="ARBA" id="ARBA00022989"/>
    </source>
</evidence>
<sequence>MDSTMSVSHDRRQVLGLPSLVAMIVGIAISQVGLVGVLQGVGMASVGSPWIVATAFLIAFVLALTYAASFSELALMMPSAGGLSTYTEVALGHFPALLATFSGYVVVNMFGLPAELILFDNIIRETLDLSIPPNLIPLLMLAVLTLLNIRGTDIFAAFQNATTSVKLALMLATGVAMAWVPTVTHQPLPSSAPHLTSGEALSSSIALFFWCFVAAEFVCPMIEETRHPERNIPRSMFAGITTLGVLYALYAYGAMRVLPRETLTGSAFPHLEYARAVFGQAGSAILLVFASAATLGLINGILAGVSRMLYGMAQNGQALGIFSRLHPKYGTPWVAIVFMAILSGIPLVLLGSRPDTITTLVVAASASWLLAYIIAHLDLVVLRLRHPSAARLFRSPLFPVPQLVGIAGMGYVIAHTPENVILVTGCVLGGIGVLSAGWVRFIMKRGLFEPDARSGNGLPPRPAVPQQASSPAGDSGAS</sequence>
<keyword evidence="9" id="KW-1185">Reference proteome</keyword>
<gene>
    <name evidence="8" type="ORF">HHL15_25655</name>
</gene>
<dbReference type="AlphaFoldDB" id="A0A848GCT2"/>
<dbReference type="Proteomes" id="UP000580043">
    <property type="component" value="Unassembled WGS sequence"/>
</dbReference>